<protein>
    <submittedName>
        <fullName evidence="2">Uncharacterized protein</fullName>
    </submittedName>
</protein>
<organism evidence="2 3">
    <name type="scientific">Papaver atlanticum</name>
    <dbReference type="NCBI Taxonomy" id="357466"/>
    <lineage>
        <taxon>Eukaryota</taxon>
        <taxon>Viridiplantae</taxon>
        <taxon>Streptophyta</taxon>
        <taxon>Embryophyta</taxon>
        <taxon>Tracheophyta</taxon>
        <taxon>Spermatophyta</taxon>
        <taxon>Magnoliopsida</taxon>
        <taxon>Ranunculales</taxon>
        <taxon>Papaveraceae</taxon>
        <taxon>Papaveroideae</taxon>
        <taxon>Papaver</taxon>
    </lineage>
</organism>
<dbReference type="EMBL" id="JAJJMB010002020">
    <property type="protein sequence ID" value="KAI3954173.1"/>
    <property type="molecule type" value="Genomic_DNA"/>
</dbReference>
<sequence>ARDTLSSFTWVYHHLLIMEVANMDVLSSPSPKTLSSYARIRRVNSWGSPGVSPEGKLQRVNSSENLIAKQQEILQSIRTPQYQKQKEADELVEKHAYKKSLFRNHPDILRRIKKKVPDPKSPNKHEEIIIRYHGSYDEDIDSDDEELYLVPDKSKWFGMCSAEWGMEPEGNLVSKVKAEENYFNFFLPVIVVRGVILAVALL</sequence>
<feature type="non-terminal residue" evidence="2">
    <location>
        <position position="1"/>
    </location>
</feature>
<evidence type="ECO:0000256" key="1">
    <source>
        <dbReference type="SAM" id="Phobius"/>
    </source>
</evidence>
<accession>A0AAD4XWJ8</accession>
<dbReference type="AlphaFoldDB" id="A0AAD4XWJ8"/>
<keyword evidence="1" id="KW-0812">Transmembrane</keyword>
<evidence type="ECO:0000313" key="2">
    <source>
        <dbReference type="EMBL" id="KAI3954173.1"/>
    </source>
</evidence>
<reference evidence="2" key="1">
    <citation type="submission" date="2022-04" db="EMBL/GenBank/DDBJ databases">
        <title>A functionally conserved STORR gene fusion in Papaver species that diverged 16.8 million years ago.</title>
        <authorList>
            <person name="Catania T."/>
        </authorList>
    </citation>
    <scope>NUCLEOTIDE SEQUENCE</scope>
    <source>
        <strain evidence="2">S-188037</strain>
    </source>
</reference>
<gene>
    <name evidence="2" type="ORF">MKW98_017997</name>
</gene>
<name>A0AAD4XWJ8_9MAGN</name>
<keyword evidence="3" id="KW-1185">Reference proteome</keyword>
<keyword evidence="1" id="KW-0472">Membrane</keyword>
<proteinExistence type="predicted"/>
<comment type="caution">
    <text evidence="2">The sequence shown here is derived from an EMBL/GenBank/DDBJ whole genome shotgun (WGS) entry which is preliminary data.</text>
</comment>
<feature type="transmembrane region" description="Helical" evidence="1">
    <location>
        <begin position="182"/>
        <end position="201"/>
    </location>
</feature>
<dbReference type="Proteomes" id="UP001202328">
    <property type="component" value="Unassembled WGS sequence"/>
</dbReference>
<keyword evidence="1" id="KW-1133">Transmembrane helix</keyword>
<evidence type="ECO:0000313" key="3">
    <source>
        <dbReference type="Proteomes" id="UP001202328"/>
    </source>
</evidence>